<keyword evidence="14" id="KW-1185">Reference proteome</keyword>
<comment type="catalytic activity">
    <reaction evidence="1">
        <text>a 2-oxocarboxylate + H(+) = an aldehyde + CO2</text>
        <dbReference type="Rhea" id="RHEA:11628"/>
        <dbReference type="ChEBI" id="CHEBI:15378"/>
        <dbReference type="ChEBI" id="CHEBI:16526"/>
        <dbReference type="ChEBI" id="CHEBI:17478"/>
        <dbReference type="ChEBI" id="CHEBI:35179"/>
        <dbReference type="EC" id="4.1.1.1"/>
    </reaction>
</comment>
<comment type="cofactor">
    <cofactor evidence="2">
        <name>a metal cation</name>
        <dbReference type="ChEBI" id="CHEBI:25213"/>
    </cofactor>
</comment>
<dbReference type="SUPFAM" id="SSF52467">
    <property type="entry name" value="DHS-like NAD/FAD-binding domain"/>
    <property type="match status" value="1"/>
</dbReference>
<evidence type="ECO:0000256" key="6">
    <source>
        <dbReference type="ARBA" id="ARBA00013202"/>
    </source>
</evidence>
<keyword evidence="11" id="KW-0456">Lyase</keyword>
<evidence type="ECO:0000256" key="2">
    <source>
        <dbReference type="ARBA" id="ARBA00001920"/>
    </source>
</evidence>
<dbReference type="Gene3D" id="3.40.50.1220">
    <property type="entry name" value="TPP-binding domain"/>
    <property type="match status" value="1"/>
</dbReference>
<keyword evidence="10" id="KW-0786">Thiamine pyrophosphate</keyword>
<dbReference type="Pfam" id="PF00205">
    <property type="entry name" value="TPP_enzyme_M"/>
    <property type="match status" value="1"/>
</dbReference>
<keyword evidence="7" id="KW-0479">Metal-binding</keyword>
<evidence type="ECO:0000256" key="10">
    <source>
        <dbReference type="ARBA" id="ARBA00023052"/>
    </source>
</evidence>
<sequence length="283" mass="30936">MWNFVCHPTNPPFEQRTTKPPFKILHSTAFGEHALHGAPLASRALLYPDQLLSTTFRHTSYVKHPKHTICPIEFIHESYRKLTGDTIYLHIGMILSTLGLSPHGFALVLYPKVGGPNSNDYGSRKILHHTIDLPDCNQELACFRAVTCYQALINSLEDAHHQIDAAIAACLKESKPVYISISFLYTSDEVALEAALEATAEILNNAVKPVMVAGPKLFVSKACESFLQLGDACGYAVAVLPSAKGLIPENHPKFIGTYWGCISTAFCAEIVETADASLFVGPV</sequence>
<dbReference type="Gene3D" id="3.40.50.970">
    <property type="match status" value="1"/>
</dbReference>
<comment type="subunit">
    <text evidence="5">Homotetramer.</text>
</comment>
<evidence type="ECO:0000256" key="5">
    <source>
        <dbReference type="ARBA" id="ARBA00011881"/>
    </source>
</evidence>
<evidence type="ECO:0000313" key="13">
    <source>
        <dbReference type="EMBL" id="KAH7553871.1"/>
    </source>
</evidence>
<evidence type="ECO:0000256" key="4">
    <source>
        <dbReference type="ARBA" id="ARBA00007812"/>
    </source>
</evidence>
<dbReference type="InterPro" id="IPR012110">
    <property type="entry name" value="PDC/IPDC-like"/>
</dbReference>
<dbReference type="InterPro" id="IPR029061">
    <property type="entry name" value="THDP-binding"/>
</dbReference>
<comment type="cofactor">
    <cofactor evidence="3">
        <name>thiamine diphosphate</name>
        <dbReference type="ChEBI" id="CHEBI:58937"/>
    </cofactor>
</comment>
<name>A0ABQ8HBL3_9ROSI</name>
<dbReference type="PANTHER" id="PTHR43452:SF6">
    <property type="entry name" value="PYRUVATE DECARBOXYLASE 2"/>
    <property type="match status" value="1"/>
</dbReference>
<proteinExistence type="inferred from homology"/>
<dbReference type="InterPro" id="IPR012000">
    <property type="entry name" value="Thiamin_PyroP_enz_cen_dom"/>
</dbReference>
<evidence type="ECO:0000256" key="9">
    <source>
        <dbReference type="ARBA" id="ARBA00022842"/>
    </source>
</evidence>
<accession>A0ABQ8HBL3</accession>
<keyword evidence="8" id="KW-0210">Decarboxylase</keyword>
<protein>
    <recommendedName>
        <fullName evidence="6">pyruvate decarboxylase</fullName>
        <ecNumber evidence="6">4.1.1.1</ecNumber>
    </recommendedName>
</protein>
<dbReference type="InterPro" id="IPR029035">
    <property type="entry name" value="DHS-like_NAD/FAD-binding_dom"/>
</dbReference>
<evidence type="ECO:0000256" key="1">
    <source>
        <dbReference type="ARBA" id="ARBA00001041"/>
    </source>
</evidence>
<gene>
    <name evidence="13" type="ORF">JRO89_XS12G0069700</name>
</gene>
<evidence type="ECO:0000259" key="12">
    <source>
        <dbReference type="Pfam" id="PF00205"/>
    </source>
</evidence>
<evidence type="ECO:0000256" key="8">
    <source>
        <dbReference type="ARBA" id="ARBA00022793"/>
    </source>
</evidence>
<evidence type="ECO:0000313" key="14">
    <source>
        <dbReference type="Proteomes" id="UP000827721"/>
    </source>
</evidence>
<evidence type="ECO:0000256" key="7">
    <source>
        <dbReference type="ARBA" id="ARBA00022723"/>
    </source>
</evidence>
<dbReference type="Proteomes" id="UP000827721">
    <property type="component" value="Unassembled WGS sequence"/>
</dbReference>
<evidence type="ECO:0000256" key="3">
    <source>
        <dbReference type="ARBA" id="ARBA00001964"/>
    </source>
</evidence>
<dbReference type="SUPFAM" id="SSF52518">
    <property type="entry name" value="Thiamin diphosphate-binding fold (THDP-binding)"/>
    <property type="match status" value="1"/>
</dbReference>
<feature type="domain" description="Thiamine pyrophosphate enzyme central" evidence="12">
    <location>
        <begin position="197"/>
        <end position="281"/>
    </location>
</feature>
<comment type="similarity">
    <text evidence="4">Belongs to the TPP enzyme family.</text>
</comment>
<reference evidence="13 14" key="1">
    <citation type="submission" date="2021-02" db="EMBL/GenBank/DDBJ databases">
        <title>Plant Genome Project.</title>
        <authorList>
            <person name="Zhang R.-G."/>
        </authorList>
    </citation>
    <scope>NUCLEOTIDE SEQUENCE [LARGE SCALE GENOMIC DNA]</scope>
    <source>
        <tissue evidence="13">Leaves</tissue>
    </source>
</reference>
<dbReference type="EC" id="4.1.1.1" evidence="6"/>
<comment type="caution">
    <text evidence="13">The sequence shown here is derived from an EMBL/GenBank/DDBJ whole genome shotgun (WGS) entry which is preliminary data.</text>
</comment>
<organism evidence="13 14">
    <name type="scientific">Xanthoceras sorbifolium</name>
    <dbReference type="NCBI Taxonomy" id="99658"/>
    <lineage>
        <taxon>Eukaryota</taxon>
        <taxon>Viridiplantae</taxon>
        <taxon>Streptophyta</taxon>
        <taxon>Embryophyta</taxon>
        <taxon>Tracheophyta</taxon>
        <taxon>Spermatophyta</taxon>
        <taxon>Magnoliopsida</taxon>
        <taxon>eudicotyledons</taxon>
        <taxon>Gunneridae</taxon>
        <taxon>Pentapetalae</taxon>
        <taxon>rosids</taxon>
        <taxon>malvids</taxon>
        <taxon>Sapindales</taxon>
        <taxon>Sapindaceae</taxon>
        <taxon>Xanthoceroideae</taxon>
        <taxon>Xanthoceras</taxon>
    </lineage>
</organism>
<dbReference type="EMBL" id="JAFEMO010000012">
    <property type="protein sequence ID" value="KAH7553871.1"/>
    <property type="molecule type" value="Genomic_DNA"/>
</dbReference>
<evidence type="ECO:0000256" key="11">
    <source>
        <dbReference type="ARBA" id="ARBA00023239"/>
    </source>
</evidence>
<dbReference type="PANTHER" id="PTHR43452">
    <property type="entry name" value="PYRUVATE DECARBOXYLASE"/>
    <property type="match status" value="1"/>
</dbReference>
<keyword evidence="9" id="KW-0460">Magnesium</keyword>